<evidence type="ECO:0008006" key="4">
    <source>
        <dbReference type="Google" id="ProtNLM"/>
    </source>
</evidence>
<gene>
    <name evidence="3" type="ORF">JR316_006170</name>
</gene>
<evidence type="ECO:0000313" key="3">
    <source>
        <dbReference type="EMBL" id="KAG5169614.1"/>
    </source>
</evidence>
<feature type="region of interest" description="Disordered" evidence="2">
    <location>
        <begin position="702"/>
        <end position="895"/>
    </location>
</feature>
<feature type="compositionally biased region" description="Polar residues" evidence="2">
    <location>
        <begin position="768"/>
        <end position="803"/>
    </location>
</feature>
<feature type="compositionally biased region" description="Low complexity" evidence="2">
    <location>
        <begin position="404"/>
        <end position="416"/>
    </location>
</feature>
<feature type="region of interest" description="Disordered" evidence="2">
    <location>
        <begin position="143"/>
        <end position="285"/>
    </location>
</feature>
<evidence type="ECO:0000256" key="1">
    <source>
        <dbReference type="SAM" id="Coils"/>
    </source>
</evidence>
<feature type="compositionally biased region" description="Low complexity" evidence="2">
    <location>
        <begin position="637"/>
        <end position="675"/>
    </location>
</feature>
<name>A0A8H7Y1N4_PSICU</name>
<feature type="compositionally biased region" description="Polar residues" evidence="2">
    <location>
        <begin position="417"/>
        <end position="427"/>
    </location>
</feature>
<accession>A0A8H7Y1N4</accession>
<dbReference type="EMBL" id="JAFIQS010000005">
    <property type="protein sequence ID" value="KAG5169614.1"/>
    <property type="molecule type" value="Genomic_DNA"/>
</dbReference>
<protein>
    <recommendedName>
        <fullName evidence="4">WW domain-containing protein</fullName>
    </recommendedName>
</protein>
<feature type="region of interest" description="Disordered" evidence="2">
    <location>
        <begin position="631"/>
        <end position="690"/>
    </location>
</feature>
<feature type="coiled-coil region" evidence="1">
    <location>
        <begin position="550"/>
        <end position="579"/>
    </location>
</feature>
<feature type="compositionally biased region" description="Polar residues" evidence="2">
    <location>
        <begin position="261"/>
        <end position="282"/>
    </location>
</feature>
<keyword evidence="1" id="KW-0175">Coiled coil</keyword>
<comment type="caution">
    <text evidence="3">The sequence shown here is derived from an EMBL/GenBank/DDBJ whole genome shotgun (WGS) entry which is preliminary data.</text>
</comment>
<organism evidence="3">
    <name type="scientific">Psilocybe cubensis</name>
    <name type="common">Psychedelic mushroom</name>
    <name type="synonym">Stropharia cubensis</name>
    <dbReference type="NCBI Taxonomy" id="181762"/>
    <lineage>
        <taxon>Eukaryota</taxon>
        <taxon>Fungi</taxon>
        <taxon>Dikarya</taxon>
        <taxon>Basidiomycota</taxon>
        <taxon>Agaricomycotina</taxon>
        <taxon>Agaricomycetes</taxon>
        <taxon>Agaricomycetidae</taxon>
        <taxon>Agaricales</taxon>
        <taxon>Agaricineae</taxon>
        <taxon>Strophariaceae</taxon>
        <taxon>Psilocybe</taxon>
    </lineage>
</organism>
<feature type="region of interest" description="Disordered" evidence="2">
    <location>
        <begin position="400"/>
        <end position="427"/>
    </location>
</feature>
<feature type="compositionally biased region" description="Polar residues" evidence="2">
    <location>
        <begin position="859"/>
        <end position="894"/>
    </location>
</feature>
<feature type="region of interest" description="Disordered" evidence="2">
    <location>
        <begin position="46"/>
        <end position="95"/>
    </location>
</feature>
<sequence>METVVENQDSRALPEGWVQNYEPSKQLWYYVQMNVMPPKVSFTHPADLAPAGKQKSASPSSSLVSESRSGTSAAPSPHSSPVPLANVSPQPKGRTSAQELYASYLNKTMPPMINASGLTSLAVASGTSQAQVQAQMDERRFMRTSPPPVSSVNWVGQTSASPPLRAPIPRPVPGSRQLPTPPHSSDESPVTSPAPYLQTNSNTSPNVQTTFGNVSIRNGANDNTSKPTSPLPNDANYQLHRAQSLQTGSSVPDHFQHAHQRSQTFAPGQTRQVGHNPNNVVSNEIPVNGLRQTPALVTHARLPSQSPSFTTVATNPVASTAQSQPNRSRHYTTIATNPVAFEAQPQGNQSTNFTNMATNHVNQMGASPGAVSVGNTGVQSLPTIPFSQTARAMGPLPSPPMSPPNNTSPTFTGTTFANPTFSPQINSTVARPKNQLTNSMGKIATKLAVGAASGLISQATGIPTTVVRSVSNIITDPRVTAMFKRAFSRQNGPIGDNDLQAVLQGHPNANYQGVIDALIKQQQEFNTIQMQASMAYKPIPQSPVDYPALIAEVQRLQQQARVQAQAAQTQAQIAAAQAAASQSTLNSQYQSIANQLTQQIAQQGIQAVATNQSAYLPLLQAYLAAQGQQLPGGGLQQGQQQNVPQAQSQSATQQQVQVHGAPQQQQAGQQQTQAANGTIQPQQHQSPNTFVANVPQKPVQHLSVTGGTSFAPGRPTAIGGGQTAVSSGGQSHPPGVQIHAPVNQLAGGQPQTSGVPPHVSAGQIHSGAHTSQSAGQHPSNNGHQQQNSPAGGQPQTSPTQQNNGGQGENPYTKLYDQIQDVYQQVQQQQQQQQQPSYTDMSNSLYNGGVQQSPQQQPSFTDMINSAFNGNAQQSQQQPSFTDMINSTLNGGQQQPPLPDMLNSVLNGNGQLQQPSLTDMINSAFNNGGQQPSFTDYLNSALNGGSASTLPVYDTSLLYNDPSSGGSSSGIMDNLVQSFANTSLGGNGSLQTDTSGLNGFVNGLTQGFSTDQTDPSAFSAGFDLGSLGDSIASSITNSWSDSS</sequence>
<feature type="compositionally biased region" description="Low complexity" evidence="2">
    <location>
        <begin position="815"/>
        <end position="834"/>
    </location>
</feature>
<feature type="compositionally biased region" description="Polar residues" evidence="2">
    <location>
        <begin position="835"/>
        <end position="849"/>
    </location>
</feature>
<feature type="compositionally biased region" description="Polar residues" evidence="2">
    <location>
        <begin position="676"/>
        <end position="690"/>
    </location>
</feature>
<reference evidence="3" key="1">
    <citation type="submission" date="2021-02" db="EMBL/GenBank/DDBJ databases">
        <title>Psilocybe cubensis genome.</title>
        <authorList>
            <person name="Mckernan K.J."/>
            <person name="Crawford S."/>
            <person name="Trippe A."/>
            <person name="Kane L.T."/>
            <person name="Mclaughlin S."/>
        </authorList>
    </citation>
    <scope>NUCLEOTIDE SEQUENCE [LARGE SCALE GENOMIC DNA]</scope>
    <source>
        <strain evidence="3">MGC-MH-2018</strain>
    </source>
</reference>
<dbReference type="AlphaFoldDB" id="A0A8H7Y1N4"/>
<feature type="region of interest" description="Disordered" evidence="2">
    <location>
        <begin position="307"/>
        <end position="328"/>
    </location>
</feature>
<evidence type="ECO:0000256" key="2">
    <source>
        <dbReference type="SAM" id="MobiDB-lite"/>
    </source>
</evidence>
<feature type="compositionally biased region" description="Polar residues" evidence="2">
    <location>
        <begin position="187"/>
        <end position="228"/>
    </location>
</feature>
<feature type="compositionally biased region" description="Polar residues" evidence="2">
    <location>
        <begin position="241"/>
        <end position="250"/>
    </location>
</feature>
<proteinExistence type="predicted"/>
<feature type="compositionally biased region" description="Low complexity" evidence="2">
    <location>
        <begin position="56"/>
        <end position="85"/>
    </location>
</feature>